<dbReference type="EC" id="5.6.2.4" evidence="7"/>
<reference evidence="12 13" key="1">
    <citation type="submission" date="2017-11" db="EMBL/GenBank/DDBJ databases">
        <title>Evolution of Phototrophy in the Chloroflexi Phylum Driven by Horizontal Gene Transfer.</title>
        <authorList>
            <person name="Ward L.M."/>
            <person name="Hemp J."/>
            <person name="Shih P.M."/>
            <person name="Mcglynn S.E."/>
            <person name="Fischer W."/>
        </authorList>
    </citation>
    <scope>NUCLEOTIDE SEQUENCE [LARGE SCALE GENOMIC DNA]</scope>
    <source>
        <strain evidence="12">CP2_2F</strain>
    </source>
</reference>
<keyword evidence="4 9" id="KW-0067">ATP-binding</keyword>
<accession>A0A2M8P0R3</accession>
<dbReference type="InterPro" id="IPR035093">
    <property type="entry name" value="RelE/ParE_toxin_dom_sf"/>
</dbReference>
<feature type="domain" description="UvrD-like helicase ATP-binding" evidence="11">
    <location>
        <begin position="224"/>
        <end position="551"/>
    </location>
</feature>
<dbReference type="GO" id="GO:0043138">
    <property type="term" value="F:3'-5' DNA helicase activity"/>
    <property type="evidence" value="ECO:0007669"/>
    <property type="project" value="UniProtKB-EC"/>
</dbReference>
<protein>
    <recommendedName>
        <fullName evidence="7">DNA 3'-5' helicase</fullName>
        <ecNumber evidence="7">5.6.2.4</ecNumber>
    </recommendedName>
</protein>
<evidence type="ECO:0000256" key="1">
    <source>
        <dbReference type="ARBA" id="ARBA00022741"/>
    </source>
</evidence>
<dbReference type="PANTHER" id="PTHR11070">
    <property type="entry name" value="UVRD / RECB / PCRA DNA HELICASE FAMILY MEMBER"/>
    <property type="match status" value="1"/>
</dbReference>
<dbReference type="AlphaFoldDB" id="A0A2M8P0R3"/>
<dbReference type="GO" id="GO:0000725">
    <property type="term" value="P:recombinational repair"/>
    <property type="evidence" value="ECO:0007669"/>
    <property type="project" value="TreeGrafter"/>
</dbReference>
<dbReference type="CDD" id="cd18807">
    <property type="entry name" value="SF1_C_UvrD"/>
    <property type="match status" value="1"/>
</dbReference>
<dbReference type="InterPro" id="IPR014016">
    <property type="entry name" value="UvrD-like_ATP-bd"/>
</dbReference>
<name>A0A2M8P0R3_9CHLR</name>
<evidence type="ECO:0000259" key="11">
    <source>
        <dbReference type="PROSITE" id="PS51198"/>
    </source>
</evidence>
<feature type="binding site" evidence="9">
    <location>
        <begin position="245"/>
        <end position="252"/>
    </location>
    <ligand>
        <name>ATP</name>
        <dbReference type="ChEBI" id="CHEBI:30616"/>
    </ligand>
</feature>
<evidence type="ECO:0000313" key="13">
    <source>
        <dbReference type="Proteomes" id="UP000228921"/>
    </source>
</evidence>
<keyword evidence="1 9" id="KW-0547">Nucleotide-binding</keyword>
<dbReference type="GO" id="GO:0016887">
    <property type="term" value="F:ATP hydrolysis activity"/>
    <property type="evidence" value="ECO:0007669"/>
    <property type="project" value="RHEA"/>
</dbReference>
<dbReference type="Gene3D" id="3.30.2310.20">
    <property type="entry name" value="RelE-like"/>
    <property type="match status" value="1"/>
</dbReference>
<dbReference type="Pfam" id="PF13361">
    <property type="entry name" value="UvrD_C"/>
    <property type="match status" value="1"/>
</dbReference>
<dbReference type="InterPro" id="IPR014017">
    <property type="entry name" value="DNA_helicase_UvrD-like_C"/>
</dbReference>
<evidence type="ECO:0000256" key="7">
    <source>
        <dbReference type="ARBA" id="ARBA00034808"/>
    </source>
</evidence>
<dbReference type="SUPFAM" id="SSF52540">
    <property type="entry name" value="P-loop containing nucleoside triphosphate hydrolases"/>
    <property type="match status" value="1"/>
</dbReference>
<comment type="caution">
    <text evidence="12">The sequence shown here is derived from an EMBL/GenBank/DDBJ whole genome shotgun (WGS) entry which is preliminary data.</text>
</comment>
<evidence type="ECO:0000256" key="8">
    <source>
        <dbReference type="ARBA" id="ARBA00048988"/>
    </source>
</evidence>
<dbReference type="PANTHER" id="PTHR11070:SF45">
    <property type="entry name" value="DNA 3'-5' HELICASE"/>
    <property type="match status" value="1"/>
</dbReference>
<evidence type="ECO:0000256" key="5">
    <source>
        <dbReference type="ARBA" id="ARBA00023235"/>
    </source>
</evidence>
<evidence type="ECO:0000313" key="12">
    <source>
        <dbReference type="EMBL" id="PJF31140.1"/>
    </source>
</evidence>
<dbReference type="PROSITE" id="PS51198">
    <property type="entry name" value="UVRD_HELICASE_ATP_BIND"/>
    <property type="match status" value="1"/>
</dbReference>
<dbReference type="GO" id="GO:0005524">
    <property type="term" value="F:ATP binding"/>
    <property type="evidence" value="ECO:0007669"/>
    <property type="project" value="UniProtKB-UniRule"/>
</dbReference>
<dbReference type="InterPro" id="IPR000212">
    <property type="entry name" value="DNA_helicase_UvrD/REP"/>
</dbReference>
<keyword evidence="5" id="KW-0413">Isomerase</keyword>
<organism evidence="12 13">
    <name type="scientific">Candidatus Thermofonsia Clade 1 bacterium</name>
    <dbReference type="NCBI Taxonomy" id="2364210"/>
    <lineage>
        <taxon>Bacteria</taxon>
        <taxon>Bacillati</taxon>
        <taxon>Chloroflexota</taxon>
        <taxon>Candidatus Thermofontia</taxon>
        <taxon>Candidatus Thermofonsia Clade 1</taxon>
    </lineage>
</organism>
<dbReference type="Proteomes" id="UP000228921">
    <property type="component" value="Unassembled WGS sequence"/>
</dbReference>
<keyword evidence="3 9" id="KW-0347">Helicase</keyword>
<comment type="catalytic activity">
    <reaction evidence="8">
        <text>ATP + H2O = ADP + phosphate + H(+)</text>
        <dbReference type="Rhea" id="RHEA:13065"/>
        <dbReference type="ChEBI" id="CHEBI:15377"/>
        <dbReference type="ChEBI" id="CHEBI:15378"/>
        <dbReference type="ChEBI" id="CHEBI:30616"/>
        <dbReference type="ChEBI" id="CHEBI:43474"/>
        <dbReference type="ChEBI" id="CHEBI:456216"/>
        <dbReference type="EC" id="5.6.2.4"/>
    </reaction>
</comment>
<dbReference type="Gene3D" id="3.40.50.300">
    <property type="entry name" value="P-loop containing nucleotide triphosphate hydrolases"/>
    <property type="match status" value="3"/>
</dbReference>
<evidence type="ECO:0000256" key="10">
    <source>
        <dbReference type="SAM" id="MobiDB-lite"/>
    </source>
</evidence>
<dbReference type="SUPFAM" id="SSF143011">
    <property type="entry name" value="RelE-like"/>
    <property type="match status" value="1"/>
</dbReference>
<proteinExistence type="predicted"/>
<feature type="region of interest" description="Disordered" evidence="10">
    <location>
        <begin position="102"/>
        <end position="137"/>
    </location>
</feature>
<evidence type="ECO:0000256" key="2">
    <source>
        <dbReference type="ARBA" id="ARBA00022801"/>
    </source>
</evidence>
<sequence>MTAGNIPILMTERFRKNLKSYERSRVEQKIRLLLDNPSQPHPSLKAHKMQNGGFWEFYLTDRHRVIYRWKDGVLELHEIGDHSVVGHFHQASAYAQLSPFKLQSEPQQPKPEAPSRPFSRPFAAPRLPTPAPSDGSPNKFADLPEAHLRILGVPKDLVRAVQEAPSLEALETIGLQPRILERLQELATNAELERAMREGRLLYRTTLDQLVGYMEGKIKRLMLNLTDEQRHFVDLKANHPLLLRGCAGSGKTTIAVYRAIEFARRGQRVLFLTFNRTLANAAKTMIEELVNPMPEGLEVYTVDGWLHRLVKERQGSAPSLFEGDEDCKQVIKQAISVAQRAQPQVFARYFPPDNPATETFLVEEIMHVVLPSGVTALEDYLAWQRHGRKTALHESARRIVWQVYEAYQNLRKGRLHWDDLARLAAQELRRQPLQPAYDHIIVDEVQDLSAARLRAILALLGTAPACSLFMVGDIAQSIYSRGFAWRDLGLNMRGRSASLRKNFRNTRQIAEAAAHLHVRNQLLKQSEEFVDPEPIERVGPRPRLIQTERISQVQKALIEKLLSLVEGETFRLADFAILAPTNDLCEEFQRALTREKLRSILHKDKEFNLFEEQIKILTIHSAKGLEFPVVFVVGLHEDVLPRKSYALSEEEQALHLERERTLLYVAMTRAAEGLFLFSAQERPSRFLRELAAVVDRD</sequence>
<evidence type="ECO:0000256" key="3">
    <source>
        <dbReference type="ARBA" id="ARBA00022806"/>
    </source>
</evidence>
<comment type="catalytic activity">
    <reaction evidence="6">
        <text>Couples ATP hydrolysis with the unwinding of duplex DNA by translocating in the 3'-5' direction.</text>
        <dbReference type="EC" id="5.6.2.4"/>
    </reaction>
</comment>
<dbReference type="Pfam" id="PF00580">
    <property type="entry name" value="UvrD-helicase"/>
    <property type="match status" value="1"/>
</dbReference>
<dbReference type="InterPro" id="IPR027417">
    <property type="entry name" value="P-loop_NTPase"/>
</dbReference>
<dbReference type="EMBL" id="PGTK01000004">
    <property type="protein sequence ID" value="PJF31140.1"/>
    <property type="molecule type" value="Genomic_DNA"/>
</dbReference>
<gene>
    <name evidence="12" type="ORF">CUN51_04530</name>
</gene>
<keyword evidence="2 9" id="KW-0378">Hydrolase</keyword>
<evidence type="ECO:0000256" key="9">
    <source>
        <dbReference type="PROSITE-ProRule" id="PRU00560"/>
    </source>
</evidence>
<dbReference type="GO" id="GO:0003677">
    <property type="term" value="F:DNA binding"/>
    <property type="evidence" value="ECO:0007669"/>
    <property type="project" value="InterPro"/>
</dbReference>
<evidence type="ECO:0000256" key="4">
    <source>
        <dbReference type="ARBA" id="ARBA00022840"/>
    </source>
</evidence>
<evidence type="ECO:0000256" key="6">
    <source>
        <dbReference type="ARBA" id="ARBA00034617"/>
    </source>
</evidence>